<dbReference type="AlphaFoldDB" id="A0A1M2VP89"/>
<reference evidence="2 3" key="1">
    <citation type="submission" date="2016-10" db="EMBL/GenBank/DDBJ databases">
        <title>Genome sequence of the basidiomycete white-rot fungus Trametes pubescens.</title>
        <authorList>
            <person name="Makela M.R."/>
            <person name="Granchi Z."/>
            <person name="Peng M."/>
            <person name="De Vries R.P."/>
            <person name="Grigoriev I."/>
            <person name="Riley R."/>
            <person name="Hilden K."/>
        </authorList>
    </citation>
    <scope>NUCLEOTIDE SEQUENCE [LARGE SCALE GENOMIC DNA]</scope>
    <source>
        <strain evidence="2 3">FBCC735</strain>
    </source>
</reference>
<evidence type="ECO:0000313" key="3">
    <source>
        <dbReference type="Proteomes" id="UP000184267"/>
    </source>
</evidence>
<gene>
    <name evidence="2" type="ORF">TRAPUB_14084</name>
</gene>
<name>A0A1M2VP89_TRAPU</name>
<protein>
    <submittedName>
        <fullName evidence="2">Uncharacterized protein</fullName>
    </submittedName>
</protein>
<sequence length="306" mass="35742">MRLFIEGWFASENEGPPTRGPLTKGSPTKDPPTKDQYIPFAQDTIVRALQNVRVLTISHFHWHALPHRYHVTAAQYPIVELSIIGGYFNTFADLLRVVWAFRHLRTLRLIDVEFERVSRTNLESISLNRPRVCHELTDLYVVGTYSIDMNHHVPYLRSLPRLQELTWRVDRSWAPWESKYLTKFSSYVGATLVGLHQDSTLARLTLQFEPQGISNIGRNAYMRRTDFLRDVLSPDFVNILRRTQRVHHLQLIVPEPKRAENNADLWKDASWWKKQVATYMLRTKVAVHVDISVTGEFPWWVSARCI</sequence>
<proteinExistence type="predicted"/>
<evidence type="ECO:0000313" key="2">
    <source>
        <dbReference type="EMBL" id="OJT09421.1"/>
    </source>
</evidence>
<dbReference type="Proteomes" id="UP000184267">
    <property type="component" value="Unassembled WGS sequence"/>
</dbReference>
<dbReference type="EMBL" id="MNAD01000917">
    <property type="protein sequence ID" value="OJT09421.1"/>
    <property type="molecule type" value="Genomic_DNA"/>
</dbReference>
<organism evidence="2 3">
    <name type="scientific">Trametes pubescens</name>
    <name type="common">White-rot fungus</name>
    <dbReference type="NCBI Taxonomy" id="154538"/>
    <lineage>
        <taxon>Eukaryota</taxon>
        <taxon>Fungi</taxon>
        <taxon>Dikarya</taxon>
        <taxon>Basidiomycota</taxon>
        <taxon>Agaricomycotina</taxon>
        <taxon>Agaricomycetes</taxon>
        <taxon>Polyporales</taxon>
        <taxon>Polyporaceae</taxon>
        <taxon>Trametes</taxon>
    </lineage>
</organism>
<keyword evidence="3" id="KW-1185">Reference proteome</keyword>
<feature type="region of interest" description="Disordered" evidence="1">
    <location>
        <begin position="11"/>
        <end position="34"/>
    </location>
</feature>
<evidence type="ECO:0000256" key="1">
    <source>
        <dbReference type="SAM" id="MobiDB-lite"/>
    </source>
</evidence>
<accession>A0A1M2VP89</accession>
<comment type="caution">
    <text evidence="2">The sequence shown here is derived from an EMBL/GenBank/DDBJ whole genome shotgun (WGS) entry which is preliminary data.</text>
</comment>